<dbReference type="GO" id="GO:0007064">
    <property type="term" value="P:mitotic sister chromatid cohesion"/>
    <property type="evidence" value="ECO:0007669"/>
    <property type="project" value="TreeGrafter"/>
</dbReference>
<dbReference type="EMBL" id="QEAO01000014">
    <property type="protein sequence ID" value="TPX34390.1"/>
    <property type="molecule type" value="Genomic_DNA"/>
</dbReference>
<dbReference type="GeneID" id="42004178"/>
<evidence type="ECO:0000256" key="2">
    <source>
        <dbReference type="ARBA" id="ARBA00023315"/>
    </source>
</evidence>
<dbReference type="Pfam" id="PF00583">
    <property type="entry name" value="Acetyltransf_1"/>
    <property type="match status" value="1"/>
</dbReference>
<dbReference type="InterPro" id="IPR051556">
    <property type="entry name" value="N-term/lysine_N-AcTrnsfr"/>
</dbReference>
<evidence type="ECO:0000313" key="5">
    <source>
        <dbReference type="EMBL" id="TPX34390.1"/>
    </source>
</evidence>
<dbReference type="PANTHER" id="PTHR42919:SF8">
    <property type="entry name" value="N-ALPHA-ACETYLTRANSFERASE 50"/>
    <property type="match status" value="1"/>
</dbReference>
<accession>A0A507BYK9</accession>
<reference evidence="5 6" key="1">
    <citation type="journal article" date="2019" name="Sci. Rep.">
        <title>Comparative genomics of chytrid fungi reveal insights into the obligate biotrophic and pathogenic lifestyle of Synchytrium endobioticum.</title>
        <authorList>
            <person name="van de Vossenberg B.T.L.H."/>
            <person name="Warris S."/>
            <person name="Nguyen H.D.T."/>
            <person name="van Gent-Pelzer M.P.E."/>
            <person name="Joly D.L."/>
            <person name="van de Geest H.C."/>
            <person name="Bonants P.J.M."/>
            <person name="Smith D.S."/>
            <person name="Levesque C.A."/>
            <person name="van der Lee T.A.J."/>
        </authorList>
    </citation>
    <scope>NUCLEOTIDE SEQUENCE [LARGE SCALE GENOMIC DNA]</scope>
    <source>
        <strain evidence="5 6">JEL517</strain>
    </source>
</reference>
<dbReference type="PANTHER" id="PTHR42919">
    <property type="entry name" value="N-ALPHA-ACETYLTRANSFERASE"/>
    <property type="match status" value="1"/>
</dbReference>
<dbReference type="GO" id="GO:0016747">
    <property type="term" value="F:acyltransferase activity, transferring groups other than amino-acyl groups"/>
    <property type="evidence" value="ECO:0007669"/>
    <property type="project" value="InterPro"/>
</dbReference>
<name>A0A507BYK9_9FUNG</name>
<dbReference type="InterPro" id="IPR000182">
    <property type="entry name" value="GNAT_dom"/>
</dbReference>
<comment type="caution">
    <text evidence="5">The sequence shown here is derived from an EMBL/GenBank/DDBJ whole genome shotgun (WGS) entry which is preliminary data.</text>
</comment>
<dbReference type="OrthoDB" id="47374at2759"/>
<dbReference type="PROSITE" id="PS51186">
    <property type="entry name" value="GNAT"/>
    <property type="match status" value="1"/>
</dbReference>
<evidence type="ECO:0000256" key="1">
    <source>
        <dbReference type="ARBA" id="ARBA00022679"/>
    </source>
</evidence>
<dbReference type="CDD" id="cd04301">
    <property type="entry name" value="NAT_SF"/>
    <property type="match status" value="1"/>
</dbReference>
<dbReference type="RefSeq" id="XP_031025154.1">
    <property type="nucleotide sequence ID" value="XM_031168881.1"/>
</dbReference>
<feature type="domain" description="N-acetyltransferase" evidence="4">
    <location>
        <begin position="86"/>
        <end position="250"/>
    </location>
</feature>
<keyword evidence="6" id="KW-1185">Reference proteome</keyword>
<proteinExistence type="predicted"/>
<dbReference type="Proteomes" id="UP000319731">
    <property type="component" value="Unassembled WGS sequence"/>
</dbReference>
<feature type="compositionally biased region" description="Polar residues" evidence="3">
    <location>
        <begin position="28"/>
        <end position="53"/>
    </location>
</feature>
<gene>
    <name evidence="5" type="ORF">SmJEL517_g02953</name>
</gene>
<keyword evidence="2" id="KW-0012">Acyltransferase</keyword>
<evidence type="ECO:0000259" key="4">
    <source>
        <dbReference type="PROSITE" id="PS51186"/>
    </source>
</evidence>
<dbReference type="SUPFAM" id="SSF55729">
    <property type="entry name" value="Acyl-CoA N-acyltransferases (Nat)"/>
    <property type="match status" value="1"/>
</dbReference>
<dbReference type="GO" id="GO:0031415">
    <property type="term" value="C:NatA complex"/>
    <property type="evidence" value="ECO:0007669"/>
    <property type="project" value="TreeGrafter"/>
</dbReference>
<dbReference type="STRING" id="1806994.A0A507BYK9"/>
<feature type="region of interest" description="Disordered" evidence="3">
    <location>
        <begin position="25"/>
        <end position="60"/>
    </location>
</feature>
<protein>
    <recommendedName>
        <fullName evidence="4">N-acetyltransferase domain-containing protein</fullName>
    </recommendedName>
</protein>
<evidence type="ECO:0000256" key="3">
    <source>
        <dbReference type="SAM" id="MobiDB-lite"/>
    </source>
</evidence>
<sequence>MRRRVGGQIHPDDTSTTHMNMQDRFASSWESPTSTASIKTSPLRALNQSPVQSHSRRPLHEARTPIIPLQRHSHNVLSMAMSVGTLTLRTIADDNVSHLRILNEAIIPVKYTDQFYNDIVKTHSDELSCIAYAGNDCIGSISCRKEVFSSDCQPPDYDNSSCRVYIMTLCVLEPYRRLHIGSLMLNHIISNLEYDVSVDHVCLHVQTSNESALRFYLRNDFYIESRVDGYYAQNPGVEPPDAFFVRRNMKRMRYTTARAAEHGL</sequence>
<dbReference type="AlphaFoldDB" id="A0A507BYK9"/>
<organism evidence="5 6">
    <name type="scientific">Synchytrium microbalum</name>
    <dbReference type="NCBI Taxonomy" id="1806994"/>
    <lineage>
        <taxon>Eukaryota</taxon>
        <taxon>Fungi</taxon>
        <taxon>Fungi incertae sedis</taxon>
        <taxon>Chytridiomycota</taxon>
        <taxon>Chytridiomycota incertae sedis</taxon>
        <taxon>Chytridiomycetes</taxon>
        <taxon>Synchytriales</taxon>
        <taxon>Synchytriaceae</taxon>
        <taxon>Synchytrium</taxon>
    </lineage>
</organism>
<dbReference type="InterPro" id="IPR016181">
    <property type="entry name" value="Acyl_CoA_acyltransferase"/>
</dbReference>
<dbReference type="Gene3D" id="3.40.630.30">
    <property type="match status" value="1"/>
</dbReference>
<evidence type="ECO:0000313" key="6">
    <source>
        <dbReference type="Proteomes" id="UP000319731"/>
    </source>
</evidence>
<keyword evidence="1" id="KW-0808">Transferase</keyword>